<evidence type="ECO:0000313" key="2">
    <source>
        <dbReference type="Proteomes" id="UP001139981"/>
    </source>
</evidence>
<evidence type="ECO:0000313" key="1">
    <source>
        <dbReference type="EMBL" id="KAJ2900270.1"/>
    </source>
</evidence>
<keyword evidence="2" id="KW-1185">Reference proteome</keyword>
<name>A0ACC1M9G6_9FUNG</name>
<proteinExistence type="predicted"/>
<gene>
    <name evidence="1" type="primary">TRM8_1</name>
    <name evidence="1" type="ORF">IWW38_000614</name>
</gene>
<protein>
    <submittedName>
        <fullName evidence="1">tRNA (Guanine-N(7)-)-methyltransferase (tRNA(m7G46)-methyltransferase)</fullName>
    </submittedName>
</protein>
<organism evidence="1 2">
    <name type="scientific">Coemansia aciculifera</name>
    <dbReference type="NCBI Taxonomy" id="417176"/>
    <lineage>
        <taxon>Eukaryota</taxon>
        <taxon>Fungi</taxon>
        <taxon>Fungi incertae sedis</taxon>
        <taxon>Zoopagomycota</taxon>
        <taxon>Kickxellomycotina</taxon>
        <taxon>Kickxellomycetes</taxon>
        <taxon>Kickxellales</taxon>
        <taxon>Kickxellaceae</taxon>
        <taxon>Coemansia</taxon>
    </lineage>
</organism>
<sequence>MEGELGLVVGLVVRDFVQDWFRDLSADPSFPRCVFVQIAQAVESVVERARARIDVAEFVVGIALPLATAHIRTIRDCEALIRQQDAGDGEEDEGEEGDDRSKRQKERHRRVDQAYAAAATSKWHPALNALRKAAEAEEEDEDEEREKLVEKKLVQAHVRRVVDLILPLILSADHLSFAPHRVLVRELLNGALLAPLVQGIAEPDTINQLVDGQLERLIREQHMVTELREALDRQARGMAEEEEGEVAVAEEMAAVGGLPVRTYEQFMTTIDECSDARELARIRDDIVAQIRKRRILIMGQSKDNIVHGQRVGDVIVYVNRLYVAKKKAERRIEQLSEAHPLPPHPHSSQSLSRMSTYYDHRDDPASLGPPQFTLREMLTNVSSLSVFAEYMDLIGHRFVLEFWINVEGVKQAEPGMPLGSVLSSLWKTYFTLRVDELAALGSDVEAAVSRVQRCLKPHRLAATLVDLDVERMSAAVCTEAFDLVCLVQAAVFRHMEQAEFPSFLRSALYSRFLREYYVTPRQNHLEASLFASAIKEEDTSPSPPTTTTRPRRMSLVRSMAGSIGRRSVSGDSSAASAVVAAAETPKPASESRRVWTFGGMRSARPEAPLVSTDTAVARGTHSQGPTEPAPVVVVERRRSVVARSEVRRLSASLRTIGLGEGEEGEGDEVQMEPINSEEEEEGEDIDESSEEEADEALSSDEASALVIGRAVITPSPGDLFVDERLAVVEAGLARTTHQMAIVRALMRQAASRARGHEQRVLRASFRDLRREALAAAEQQRVYARAASEHVLGHVRVHIPRALSEGGHVVYLIELQQQQGLAAVAGWVVARRYREFFALHRELKAELSADAMRGHEIPARSVPGLMLVRSLQLRDRDDVEERRRALEAYVQGLVRDPGVRSARALRLFLSSADPPAADPPTGENHSGGGWMQRIYKTVGDDIGGITGADSMLELIVQELGAQVAMQQQPSTTTVSAAAVPAVVDAPAFIDPLSDLFVEVFGLKNRRNWLRRQAISILLRHIVGGTVERRIRDMVGLLLADSQLAQLTANLRTTLWPGNNEKFRGFAKRSAKAVAETRGRARSHVLWYLPRVLAGMVGRKNARDGSALLIDSVH</sequence>
<accession>A0ACC1M9G6</accession>
<dbReference type="EMBL" id="JANBVB010000008">
    <property type="protein sequence ID" value="KAJ2900270.1"/>
    <property type="molecule type" value="Genomic_DNA"/>
</dbReference>
<comment type="caution">
    <text evidence="1">The sequence shown here is derived from an EMBL/GenBank/DDBJ whole genome shotgun (WGS) entry which is preliminary data.</text>
</comment>
<dbReference type="Proteomes" id="UP001139981">
    <property type="component" value="Unassembled WGS sequence"/>
</dbReference>
<reference evidence="1" key="1">
    <citation type="submission" date="2022-07" db="EMBL/GenBank/DDBJ databases">
        <title>Phylogenomic reconstructions and comparative analyses of Kickxellomycotina fungi.</title>
        <authorList>
            <person name="Reynolds N.K."/>
            <person name="Stajich J.E."/>
            <person name="Barry K."/>
            <person name="Grigoriev I.V."/>
            <person name="Crous P."/>
            <person name="Smith M.E."/>
        </authorList>
    </citation>
    <scope>NUCLEOTIDE SEQUENCE</scope>
    <source>
        <strain evidence="1">CBS 190363</strain>
    </source>
</reference>